<evidence type="ECO:0000313" key="2">
    <source>
        <dbReference type="Proteomes" id="UP001595817"/>
    </source>
</evidence>
<keyword evidence="2" id="KW-1185">Reference proteome</keyword>
<reference evidence="2" key="1">
    <citation type="journal article" date="2019" name="Int. J. Syst. Evol. Microbiol.">
        <title>The Global Catalogue of Microorganisms (GCM) 10K type strain sequencing project: providing services to taxonomists for standard genome sequencing and annotation.</title>
        <authorList>
            <consortium name="The Broad Institute Genomics Platform"/>
            <consortium name="The Broad Institute Genome Sequencing Center for Infectious Disease"/>
            <person name="Wu L."/>
            <person name="Ma J."/>
        </authorList>
    </citation>
    <scope>NUCLEOTIDE SEQUENCE [LARGE SCALE GENOMIC DNA]</scope>
    <source>
        <strain evidence="2">CCUG 59778</strain>
    </source>
</reference>
<evidence type="ECO:0000313" key="1">
    <source>
        <dbReference type="EMBL" id="MFC4408896.1"/>
    </source>
</evidence>
<proteinExistence type="predicted"/>
<protein>
    <recommendedName>
        <fullName evidence="3">SnoaL-like domain-containing protein</fullName>
    </recommendedName>
</protein>
<dbReference type="RefSeq" id="WP_378151079.1">
    <property type="nucleotide sequence ID" value="NZ_JBHSEC010000001.1"/>
</dbReference>
<dbReference type="Proteomes" id="UP001595817">
    <property type="component" value="Unassembled WGS sequence"/>
</dbReference>
<dbReference type="Gene3D" id="3.10.450.50">
    <property type="match status" value="1"/>
</dbReference>
<accession>A0ABV8WZH8</accession>
<comment type="caution">
    <text evidence="1">The sequence shown here is derived from an EMBL/GenBank/DDBJ whole genome shotgun (WGS) entry which is preliminary data.</text>
</comment>
<dbReference type="EMBL" id="JBHSEC010000001">
    <property type="protein sequence ID" value="MFC4408896.1"/>
    <property type="molecule type" value="Genomic_DNA"/>
</dbReference>
<sequence length="124" mass="14596">MSEIEEVLDAYFRAWNIGFDTKDPVELQGFMSKDFTGYWAHAGMTKTYDYDFNYDLAGVLGQYEQAEKNFEILSMVERNDDNYLVMGREQNIVNGSPATAMCMFVWRREDGELKLLREYIELER</sequence>
<gene>
    <name evidence="1" type="ORF">ACFOZY_00460</name>
</gene>
<evidence type="ECO:0008006" key="3">
    <source>
        <dbReference type="Google" id="ProtNLM"/>
    </source>
</evidence>
<organism evidence="1 2">
    <name type="scientific">Chungangia koreensis</name>
    <dbReference type="NCBI Taxonomy" id="752657"/>
    <lineage>
        <taxon>Bacteria</taxon>
        <taxon>Bacillati</taxon>
        <taxon>Bacillota</taxon>
        <taxon>Bacilli</taxon>
        <taxon>Lactobacillales</taxon>
        <taxon>Chungangia</taxon>
    </lineage>
</organism>
<dbReference type="InterPro" id="IPR032710">
    <property type="entry name" value="NTF2-like_dom_sf"/>
</dbReference>
<dbReference type="SUPFAM" id="SSF54427">
    <property type="entry name" value="NTF2-like"/>
    <property type="match status" value="1"/>
</dbReference>
<name>A0ABV8WZH8_9LACT</name>